<dbReference type="EMBL" id="OW152814">
    <property type="protein sequence ID" value="CAH2050183.1"/>
    <property type="molecule type" value="Genomic_DNA"/>
</dbReference>
<evidence type="ECO:0000313" key="3">
    <source>
        <dbReference type="EMBL" id="CAH2050183.1"/>
    </source>
</evidence>
<dbReference type="Pfam" id="PF01395">
    <property type="entry name" value="PBP_GOBP"/>
    <property type="match status" value="2"/>
</dbReference>
<gene>
    <name evidence="3" type="ORF">IPOD504_LOCUS7289</name>
</gene>
<keyword evidence="4" id="KW-1185">Reference proteome</keyword>
<dbReference type="SUPFAM" id="SSF47565">
    <property type="entry name" value="Insect pheromone/odorant-binding proteins"/>
    <property type="match status" value="2"/>
</dbReference>
<keyword evidence="1 2" id="KW-0732">Signal</keyword>
<reference evidence="3" key="1">
    <citation type="submission" date="2022-03" db="EMBL/GenBank/DDBJ databases">
        <authorList>
            <person name="Martin H S."/>
        </authorList>
    </citation>
    <scope>NUCLEOTIDE SEQUENCE</scope>
</reference>
<name>A0ABN8IBY3_9NEOP</name>
<dbReference type="CDD" id="cd23992">
    <property type="entry name" value="PBP_GOBP"/>
    <property type="match status" value="3"/>
</dbReference>
<organism evidence="3 4">
    <name type="scientific">Iphiclides podalirius</name>
    <name type="common">scarce swallowtail</name>
    <dbReference type="NCBI Taxonomy" id="110791"/>
    <lineage>
        <taxon>Eukaryota</taxon>
        <taxon>Metazoa</taxon>
        <taxon>Ecdysozoa</taxon>
        <taxon>Arthropoda</taxon>
        <taxon>Hexapoda</taxon>
        <taxon>Insecta</taxon>
        <taxon>Pterygota</taxon>
        <taxon>Neoptera</taxon>
        <taxon>Endopterygota</taxon>
        <taxon>Lepidoptera</taxon>
        <taxon>Glossata</taxon>
        <taxon>Ditrysia</taxon>
        <taxon>Papilionoidea</taxon>
        <taxon>Papilionidae</taxon>
        <taxon>Papilioninae</taxon>
        <taxon>Iphiclides</taxon>
    </lineage>
</organism>
<protein>
    <submittedName>
        <fullName evidence="3">Uncharacterized protein</fullName>
    </submittedName>
</protein>
<feature type="signal peptide" evidence="2">
    <location>
        <begin position="1"/>
        <end position="18"/>
    </location>
</feature>
<evidence type="ECO:0000256" key="2">
    <source>
        <dbReference type="SAM" id="SignalP"/>
    </source>
</evidence>
<dbReference type="Gene3D" id="1.10.238.20">
    <property type="entry name" value="Pheromone/general odorant binding protein domain"/>
    <property type="match status" value="2"/>
</dbReference>
<proteinExistence type="predicted"/>
<dbReference type="InterPro" id="IPR036728">
    <property type="entry name" value="PBP_GOBP_sf"/>
</dbReference>
<evidence type="ECO:0000313" key="4">
    <source>
        <dbReference type="Proteomes" id="UP000837857"/>
    </source>
</evidence>
<accession>A0ABN8IBY3</accession>
<dbReference type="Proteomes" id="UP000837857">
    <property type="component" value="Chromosome 2"/>
</dbReference>
<dbReference type="SMART" id="SM00708">
    <property type="entry name" value="PhBP"/>
    <property type="match status" value="1"/>
</dbReference>
<dbReference type="PANTHER" id="PTHR11857">
    <property type="entry name" value="ODORANT BINDING PROTEIN-RELATED"/>
    <property type="match status" value="1"/>
</dbReference>
<dbReference type="InterPro" id="IPR006170">
    <property type="entry name" value="PBP/GOBP"/>
</dbReference>
<sequence length="304" mass="33874">MSPLVAASLHLRPAAILALTVCTVAVANCVGENKPAVPLPASVMEKAFELTMTCSEEAGVDPGILQKMLPWTLEESEANGKFLYCLCRKEQNYSRTVYLIQVERPVVHLPPAENEKIQKAAQECLDETGAQGDVAKGFFNLQIEPDDTSKNFLCCVTRKAHYSNLDGHLNNNLLRLFENSEYWDERPVIHLPPLVLKAVQKAASDCVTETSVKQEVSDNFFKLNFGSDADSKKFIYCLCQKTNYGNEDGHLNDGFVTLFEGSDLKDEVQKVVDTCNKNKESDNVETMHKTVQCFYKNTPVVLVV</sequence>
<feature type="non-terminal residue" evidence="3">
    <location>
        <position position="304"/>
    </location>
</feature>
<evidence type="ECO:0000256" key="1">
    <source>
        <dbReference type="ARBA" id="ARBA00022729"/>
    </source>
</evidence>
<feature type="chain" id="PRO_5047202579" evidence="2">
    <location>
        <begin position="19"/>
        <end position="304"/>
    </location>
</feature>